<feature type="compositionally biased region" description="Polar residues" evidence="1">
    <location>
        <begin position="17"/>
        <end position="28"/>
    </location>
</feature>
<dbReference type="EMBL" id="JBHRZI010000012">
    <property type="protein sequence ID" value="MFC3892834.1"/>
    <property type="molecule type" value="Genomic_DNA"/>
</dbReference>
<name>A0ABV8BT94_9PSEU</name>
<organism evidence="2 3">
    <name type="scientific">Lentzea rhizosphaerae</name>
    <dbReference type="NCBI Taxonomy" id="2041025"/>
    <lineage>
        <taxon>Bacteria</taxon>
        <taxon>Bacillati</taxon>
        <taxon>Actinomycetota</taxon>
        <taxon>Actinomycetes</taxon>
        <taxon>Pseudonocardiales</taxon>
        <taxon>Pseudonocardiaceae</taxon>
        <taxon>Lentzea</taxon>
    </lineage>
</organism>
<feature type="region of interest" description="Disordered" evidence="1">
    <location>
        <begin position="17"/>
        <end position="39"/>
    </location>
</feature>
<dbReference type="Proteomes" id="UP001595690">
    <property type="component" value="Unassembled WGS sequence"/>
</dbReference>
<evidence type="ECO:0000256" key="1">
    <source>
        <dbReference type="SAM" id="MobiDB-lite"/>
    </source>
</evidence>
<protein>
    <submittedName>
        <fullName evidence="2">Class III lanthipeptide</fullName>
    </submittedName>
</protein>
<evidence type="ECO:0000313" key="2">
    <source>
        <dbReference type="EMBL" id="MFC3892834.1"/>
    </source>
</evidence>
<evidence type="ECO:0000313" key="3">
    <source>
        <dbReference type="Proteomes" id="UP001595690"/>
    </source>
</evidence>
<accession>A0ABV8BT94</accession>
<dbReference type="RefSeq" id="WP_382372843.1">
    <property type="nucleotide sequence ID" value="NZ_JBHRZI010000012.1"/>
</dbReference>
<keyword evidence="3" id="KW-1185">Reference proteome</keyword>
<reference evidence="3" key="1">
    <citation type="journal article" date="2019" name="Int. J. Syst. Evol. Microbiol.">
        <title>The Global Catalogue of Microorganisms (GCM) 10K type strain sequencing project: providing services to taxonomists for standard genome sequencing and annotation.</title>
        <authorList>
            <consortium name="The Broad Institute Genomics Platform"/>
            <consortium name="The Broad Institute Genome Sequencing Center for Infectious Disease"/>
            <person name="Wu L."/>
            <person name="Ma J."/>
        </authorList>
    </citation>
    <scope>NUCLEOTIDE SEQUENCE [LARGE SCALE GENOMIC DNA]</scope>
    <source>
        <strain evidence="3">CGMCC 4.7405</strain>
    </source>
</reference>
<sequence length="39" mass="3843">MSVLKLQTMTAQVKSGPVATSCTSSGGNCCNGKPTAAGR</sequence>
<proteinExistence type="predicted"/>
<dbReference type="NCBIfam" id="NF038160">
    <property type="entry name" value="lanthi_III_c"/>
    <property type="match status" value="1"/>
</dbReference>
<gene>
    <name evidence="2" type="ORF">ACFOWZ_15260</name>
</gene>
<comment type="caution">
    <text evidence="2">The sequence shown here is derived from an EMBL/GenBank/DDBJ whole genome shotgun (WGS) entry which is preliminary data.</text>
</comment>